<gene>
    <name evidence="4" type="ORF">E4N86_08005</name>
</gene>
<name>A0A9Q9BDV6_TREDN</name>
<dbReference type="PROSITE" id="PS00211">
    <property type="entry name" value="ABC_TRANSPORTER_1"/>
    <property type="match status" value="1"/>
</dbReference>
<dbReference type="RefSeq" id="WP_253717972.1">
    <property type="nucleotide sequence ID" value="NZ_CP051522.1"/>
</dbReference>
<evidence type="ECO:0000256" key="2">
    <source>
        <dbReference type="ARBA" id="ARBA00022840"/>
    </source>
</evidence>
<dbReference type="PANTHER" id="PTHR43582">
    <property type="entry name" value="LINEARMYCIN RESISTANCE ATP-BINDING PROTEIN LNRL"/>
    <property type="match status" value="1"/>
</dbReference>
<dbReference type="GO" id="GO:0005524">
    <property type="term" value="F:ATP binding"/>
    <property type="evidence" value="ECO:0007669"/>
    <property type="project" value="UniProtKB-KW"/>
</dbReference>
<evidence type="ECO:0000313" key="5">
    <source>
        <dbReference type="Proteomes" id="UP001056981"/>
    </source>
</evidence>
<dbReference type="Proteomes" id="UP001056981">
    <property type="component" value="Chromosome"/>
</dbReference>
<feature type="domain" description="ABC transporter" evidence="3">
    <location>
        <begin position="4"/>
        <end position="235"/>
    </location>
</feature>
<reference evidence="4" key="1">
    <citation type="submission" date="2020-04" db="EMBL/GenBank/DDBJ databases">
        <title>Comparative genomics of oral phylogroup-2 Treponema strains.</title>
        <authorList>
            <person name="Zeng H."/>
            <person name="Chan Y.K."/>
            <person name="Watt R.M."/>
        </authorList>
    </citation>
    <scope>NUCLEOTIDE SEQUENCE</scope>
    <source>
        <strain evidence="4">OMZ 905</strain>
    </source>
</reference>
<dbReference type="Pfam" id="PF00005">
    <property type="entry name" value="ABC_tran"/>
    <property type="match status" value="1"/>
</dbReference>
<evidence type="ECO:0000259" key="3">
    <source>
        <dbReference type="PROSITE" id="PS50893"/>
    </source>
</evidence>
<dbReference type="Gene3D" id="3.40.50.300">
    <property type="entry name" value="P-loop containing nucleotide triphosphate hydrolases"/>
    <property type="match status" value="1"/>
</dbReference>
<evidence type="ECO:0000256" key="1">
    <source>
        <dbReference type="ARBA" id="ARBA00022741"/>
    </source>
</evidence>
<protein>
    <submittedName>
        <fullName evidence="4">ABC transporter ATP-binding protein</fullName>
    </submittedName>
</protein>
<dbReference type="SUPFAM" id="SSF52540">
    <property type="entry name" value="P-loop containing nucleoside triphosphate hydrolases"/>
    <property type="match status" value="1"/>
</dbReference>
<dbReference type="PROSITE" id="PS50893">
    <property type="entry name" value="ABC_TRANSPORTER_2"/>
    <property type="match status" value="1"/>
</dbReference>
<sequence length="312" mass="34411">MKILEVKDVSKKYGKKQVLSGVSFDIEEGDMFGLIGPNGAGKSTLINIITGILDPLNGEVLIGGHSIKKKPIEAKRLIGLVPQELALSEDISAIDNLNFFASLYGLSGKKLKEAVNEALEVVGLTEKKKEKVKKISGGMKRRLNLAAAIMHKPRLLILDEPTVGIDPQSRNNIFEYLRKVNSQDKTTILYTSHYMEEVEELCKNIFVIDEGREIAYGTLNSVKEKANGTVTIEIKADNINEDLIEKISLLDGALNVEKEAGTLNILYERDKVNLDGLIKILQTSGAVIKAIQINELNLGEVFLQLTGKKLRE</sequence>
<proteinExistence type="predicted"/>
<dbReference type="InterPro" id="IPR017871">
    <property type="entry name" value="ABC_transporter-like_CS"/>
</dbReference>
<keyword evidence="1" id="KW-0547">Nucleotide-binding</keyword>
<dbReference type="PANTHER" id="PTHR43582:SF2">
    <property type="entry name" value="LINEARMYCIN RESISTANCE ATP-BINDING PROTEIN LNRL"/>
    <property type="match status" value="1"/>
</dbReference>
<dbReference type="InterPro" id="IPR003593">
    <property type="entry name" value="AAA+_ATPase"/>
</dbReference>
<dbReference type="GO" id="GO:0016887">
    <property type="term" value="F:ATP hydrolysis activity"/>
    <property type="evidence" value="ECO:0007669"/>
    <property type="project" value="InterPro"/>
</dbReference>
<keyword evidence="2 4" id="KW-0067">ATP-binding</keyword>
<dbReference type="SMART" id="SM00382">
    <property type="entry name" value="AAA"/>
    <property type="match status" value="1"/>
</dbReference>
<accession>A0A9Q9BDV6</accession>
<evidence type="ECO:0000313" key="4">
    <source>
        <dbReference type="EMBL" id="UTD00641.1"/>
    </source>
</evidence>
<dbReference type="InterPro" id="IPR003439">
    <property type="entry name" value="ABC_transporter-like_ATP-bd"/>
</dbReference>
<organism evidence="4 5">
    <name type="scientific">Treponema denticola</name>
    <dbReference type="NCBI Taxonomy" id="158"/>
    <lineage>
        <taxon>Bacteria</taxon>
        <taxon>Pseudomonadati</taxon>
        <taxon>Spirochaetota</taxon>
        <taxon>Spirochaetia</taxon>
        <taxon>Spirochaetales</taxon>
        <taxon>Treponemataceae</taxon>
        <taxon>Treponema</taxon>
    </lineage>
</organism>
<dbReference type="InterPro" id="IPR027417">
    <property type="entry name" value="P-loop_NTPase"/>
</dbReference>
<dbReference type="AlphaFoldDB" id="A0A9Q9BDV6"/>
<dbReference type="EMBL" id="CP051635">
    <property type="protein sequence ID" value="UTD00641.1"/>
    <property type="molecule type" value="Genomic_DNA"/>
</dbReference>